<name>R2XIP1_9ENTE</name>
<dbReference type="EMBL" id="ASWH01000001">
    <property type="protein sequence ID" value="EOW81397.1"/>
    <property type="molecule type" value="Genomic_DNA"/>
</dbReference>
<dbReference type="Proteomes" id="UP000014160">
    <property type="component" value="Unassembled WGS sequence"/>
</dbReference>
<dbReference type="AlphaFoldDB" id="R2XIP1"/>
<feature type="region of interest" description="Disordered" evidence="1">
    <location>
        <begin position="44"/>
        <end position="66"/>
    </location>
</feature>
<evidence type="ECO:0000313" key="3">
    <source>
        <dbReference type="EMBL" id="EOI54443.1"/>
    </source>
</evidence>
<evidence type="ECO:0000256" key="1">
    <source>
        <dbReference type="SAM" id="MobiDB-lite"/>
    </source>
</evidence>
<dbReference type="PATRIC" id="fig|1158614.3.peg.3260"/>
<evidence type="ECO:0000313" key="4">
    <source>
        <dbReference type="EMBL" id="EOW81397.1"/>
    </source>
</evidence>
<dbReference type="eggNOG" id="COG1680">
    <property type="taxonomic scope" value="Bacteria"/>
</dbReference>
<gene>
    <name evidence="4" type="ORF">I592_00689</name>
    <name evidence="3" type="ORF">UKC_03272</name>
</gene>
<evidence type="ECO:0000259" key="2">
    <source>
        <dbReference type="Pfam" id="PF00144"/>
    </source>
</evidence>
<reference evidence="4 6" key="2">
    <citation type="submission" date="2013-03" db="EMBL/GenBank/DDBJ databases">
        <title>The Genome Sequence of Enterococcus gilvus ATCC BAA-350 (PacBio/Illumina hybrid assembly).</title>
        <authorList>
            <consortium name="The Broad Institute Genomics Platform"/>
            <consortium name="The Broad Institute Genome Sequencing Center for Infectious Disease"/>
            <person name="Earl A."/>
            <person name="Russ C."/>
            <person name="Gilmore M."/>
            <person name="Surin D."/>
            <person name="Walker B."/>
            <person name="Young S."/>
            <person name="Zeng Q."/>
            <person name="Gargeya S."/>
            <person name="Fitzgerald M."/>
            <person name="Haas B."/>
            <person name="Abouelleil A."/>
            <person name="Allen A.W."/>
            <person name="Alvarado L."/>
            <person name="Arachchi H.M."/>
            <person name="Berlin A.M."/>
            <person name="Chapman S.B."/>
            <person name="Gainer-Dewar J."/>
            <person name="Goldberg J."/>
            <person name="Griggs A."/>
            <person name="Gujja S."/>
            <person name="Hansen M."/>
            <person name="Howarth C."/>
            <person name="Imamovic A."/>
            <person name="Ireland A."/>
            <person name="Larimer J."/>
            <person name="McCowan C."/>
            <person name="Murphy C."/>
            <person name="Pearson M."/>
            <person name="Poon T.W."/>
            <person name="Priest M."/>
            <person name="Roberts A."/>
            <person name="Saif S."/>
            <person name="Shea T."/>
            <person name="Sisk P."/>
            <person name="Sykes S."/>
            <person name="Wortman J."/>
            <person name="Nusbaum C."/>
            <person name="Birren B."/>
        </authorList>
    </citation>
    <scope>NUCLEOTIDE SEQUENCE [LARGE SCALE GENOMIC DNA]</scope>
    <source>
        <strain evidence="4 6">ATCC BAA-350</strain>
    </source>
</reference>
<dbReference type="InterPro" id="IPR050491">
    <property type="entry name" value="AmpC-like"/>
</dbReference>
<evidence type="ECO:0000313" key="5">
    <source>
        <dbReference type="Proteomes" id="UP000013750"/>
    </source>
</evidence>
<dbReference type="RefSeq" id="WP_010781626.1">
    <property type="nucleotide sequence ID" value="NZ_ASWH01000001.1"/>
</dbReference>
<proteinExistence type="predicted"/>
<dbReference type="Proteomes" id="UP000013750">
    <property type="component" value="Unassembled WGS sequence"/>
</dbReference>
<feature type="domain" description="Beta-lactamase-related" evidence="2">
    <location>
        <begin position="85"/>
        <end position="317"/>
    </location>
</feature>
<accession>R2XIP1</accession>
<reference evidence="3 5" key="1">
    <citation type="submission" date="2013-02" db="EMBL/GenBank/DDBJ databases">
        <title>The Genome Sequence of Enterococcus gilvus ATCC BAA-350.</title>
        <authorList>
            <consortium name="The Broad Institute Genome Sequencing Platform"/>
            <consortium name="The Broad Institute Genome Sequencing Center for Infectious Disease"/>
            <person name="Earl A.M."/>
            <person name="Gilmore M.S."/>
            <person name="Lebreton F."/>
            <person name="Walker B."/>
            <person name="Young S.K."/>
            <person name="Zeng Q."/>
            <person name="Gargeya S."/>
            <person name="Fitzgerald M."/>
            <person name="Haas B."/>
            <person name="Abouelleil A."/>
            <person name="Alvarado L."/>
            <person name="Arachchi H.M."/>
            <person name="Berlin A.M."/>
            <person name="Chapman S.B."/>
            <person name="Dewar J."/>
            <person name="Goldberg J."/>
            <person name="Griggs A."/>
            <person name="Gujja S."/>
            <person name="Hansen M."/>
            <person name="Howarth C."/>
            <person name="Imamovic A."/>
            <person name="Larimer J."/>
            <person name="McCowan C."/>
            <person name="Murphy C."/>
            <person name="Neiman D."/>
            <person name="Pearson M."/>
            <person name="Priest M."/>
            <person name="Roberts A."/>
            <person name="Saif S."/>
            <person name="Shea T."/>
            <person name="Sisk P."/>
            <person name="Sykes S."/>
            <person name="Wortman J."/>
            <person name="Nusbaum C."/>
            <person name="Birren B."/>
        </authorList>
    </citation>
    <scope>NUCLEOTIDE SEQUENCE [LARGE SCALE GENOMIC DNA]</scope>
    <source>
        <strain evidence="3 5">ATCC BAA-350</strain>
    </source>
</reference>
<dbReference type="Pfam" id="PF00144">
    <property type="entry name" value="Beta-lactamase"/>
    <property type="match status" value="1"/>
</dbReference>
<dbReference type="PANTHER" id="PTHR46825:SF9">
    <property type="entry name" value="BETA-LACTAMASE-RELATED DOMAIN-CONTAINING PROTEIN"/>
    <property type="match status" value="1"/>
</dbReference>
<dbReference type="PANTHER" id="PTHR46825">
    <property type="entry name" value="D-ALANYL-D-ALANINE-CARBOXYPEPTIDASE/ENDOPEPTIDASE AMPH"/>
    <property type="match status" value="1"/>
</dbReference>
<dbReference type="EMBL" id="AJDQ01000010">
    <property type="protein sequence ID" value="EOI54443.1"/>
    <property type="molecule type" value="Genomic_DNA"/>
</dbReference>
<protein>
    <recommendedName>
        <fullName evidence="2">Beta-lactamase-related domain-containing protein</fullName>
    </recommendedName>
</protein>
<organism evidence="3 5">
    <name type="scientific">Enterococcus gilvus ATCC BAA-350</name>
    <dbReference type="NCBI Taxonomy" id="1158614"/>
    <lineage>
        <taxon>Bacteria</taxon>
        <taxon>Bacillati</taxon>
        <taxon>Bacillota</taxon>
        <taxon>Bacilli</taxon>
        <taxon>Lactobacillales</taxon>
        <taxon>Enterococcaceae</taxon>
        <taxon>Enterococcus</taxon>
    </lineage>
</organism>
<keyword evidence="6" id="KW-1185">Reference proteome</keyword>
<dbReference type="HOGENOM" id="CLU_020027_3_0_9"/>
<dbReference type="SUPFAM" id="SSF56601">
    <property type="entry name" value="beta-lactamase/transpeptidase-like"/>
    <property type="match status" value="1"/>
</dbReference>
<dbReference type="Gene3D" id="3.40.710.10">
    <property type="entry name" value="DD-peptidase/beta-lactamase superfamily"/>
    <property type="match status" value="1"/>
</dbReference>
<feature type="compositionally biased region" description="Polar residues" evidence="1">
    <location>
        <begin position="56"/>
        <end position="66"/>
    </location>
</feature>
<evidence type="ECO:0000313" key="6">
    <source>
        <dbReference type="Proteomes" id="UP000014160"/>
    </source>
</evidence>
<comment type="caution">
    <text evidence="3">The sequence shown here is derived from an EMBL/GenBank/DDBJ whole genome shotgun (WGS) entry which is preliminary data.</text>
</comment>
<dbReference type="OrthoDB" id="2151402at2"/>
<sequence>MPRRLHRKKRRKTSIKFGLLFLLALILVGSGIYVEQVRTEQAASEKKAANAPETLPKTSTTFTNQQSIEPKNTLSASIEQSLVEKDFSGTVLVFHHGQVILNKAYGWKNQSKRIRNTINTQYCIGSVQKGQTAYLIMQAIKAGKITMDEKLSAFFPEIPNSDNISIKDMLNMSSGLRIDEKKINALNTTDTKEILNATVQQTTVAPTASYSYQPVNYVLLAGVLEKVYQSDYDHLFEKLLKEPMGLGETSFYSASNTSQALSYSQNVGNPIYAPTTASSYADELGTGNVFMTSSDLYHYFRNLFDPHFLTTEERTDLLYTYPGEKYASGLYDMKTYYHARGVKARFEAVANFSKDGQNGIILLSNVWNQPKGYNDFAGQLYKRIAASA</sequence>
<dbReference type="InterPro" id="IPR012338">
    <property type="entry name" value="Beta-lactam/transpept-like"/>
</dbReference>
<dbReference type="InterPro" id="IPR001466">
    <property type="entry name" value="Beta-lactam-related"/>
</dbReference>